<reference evidence="7 8" key="1">
    <citation type="submission" date="2020-08" db="EMBL/GenBank/DDBJ databases">
        <title>Paraeoetvoesia sp. YC-7-48 draft genome sequence.</title>
        <authorList>
            <person name="Yao L."/>
        </authorList>
    </citation>
    <scope>NUCLEOTIDE SEQUENCE [LARGE SCALE GENOMIC DNA]</scope>
    <source>
        <strain evidence="8">YC-7-48</strain>
    </source>
</reference>
<evidence type="ECO:0000256" key="6">
    <source>
        <dbReference type="SAM" id="Phobius"/>
    </source>
</evidence>
<evidence type="ECO:0000256" key="3">
    <source>
        <dbReference type="ARBA" id="ARBA00022692"/>
    </source>
</evidence>
<comment type="subcellular location">
    <subcellularLocation>
        <location evidence="1">Membrane</location>
        <topology evidence="1">Multi-pass membrane protein</topology>
    </subcellularLocation>
</comment>
<name>A0A842HTH1_9BURK</name>
<dbReference type="RefSeq" id="WP_185780202.1">
    <property type="nucleotide sequence ID" value="NZ_JACJUU010000009.1"/>
</dbReference>
<accession>A0A842HTH1</accession>
<evidence type="ECO:0000313" key="7">
    <source>
        <dbReference type="EMBL" id="MBC2770521.1"/>
    </source>
</evidence>
<evidence type="ECO:0000256" key="1">
    <source>
        <dbReference type="ARBA" id="ARBA00004141"/>
    </source>
</evidence>
<protein>
    <submittedName>
        <fullName evidence="7">DUF423 domain-containing protein</fullName>
    </submittedName>
</protein>
<proteinExistence type="inferred from homology"/>
<comment type="caution">
    <text evidence="7">The sequence shown here is derived from an EMBL/GenBank/DDBJ whole genome shotgun (WGS) entry which is preliminary data.</text>
</comment>
<dbReference type="Proteomes" id="UP000545386">
    <property type="component" value="Unassembled WGS sequence"/>
</dbReference>
<evidence type="ECO:0000256" key="4">
    <source>
        <dbReference type="ARBA" id="ARBA00022989"/>
    </source>
</evidence>
<dbReference type="Pfam" id="PF04241">
    <property type="entry name" value="DUF423"/>
    <property type="match status" value="1"/>
</dbReference>
<organism evidence="7 8">
    <name type="scientific">Pusillimonas minor</name>
    <dbReference type="NCBI Taxonomy" id="2697024"/>
    <lineage>
        <taxon>Bacteria</taxon>
        <taxon>Pseudomonadati</taxon>
        <taxon>Pseudomonadota</taxon>
        <taxon>Betaproteobacteria</taxon>
        <taxon>Burkholderiales</taxon>
        <taxon>Alcaligenaceae</taxon>
        <taxon>Pusillimonas</taxon>
    </lineage>
</organism>
<dbReference type="AlphaFoldDB" id="A0A842HTH1"/>
<evidence type="ECO:0000256" key="2">
    <source>
        <dbReference type="ARBA" id="ARBA00009694"/>
    </source>
</evidence>
<dbReference type="PANTHER" id="PTHR43461:SF1">
    <property type="entry name" value="TRANSMEMBRANE PROTEIN 256"/>
    <property type="match status" value="1"/>
</dbReference>
<dbReference type="PANTHER" id="PTHR43461">
    <property type="entry name" value="TRANSMEMBRANE PROTEIN 256"/>
    <property type="match status" value="1"/>
</dbReference>
<dbReference type="InterPro" id="IPR006696">
    <property type="entry name" value="DUF423"/>
</dbReference>
<feature type="transmembrane region" description="Helical" evidence="6">
    <location>
        <begin position="97"/>
        <end position="121"/>
    </location>
</feature>
<keyword evidence="8" id="KW-1185">Reference proteome</keyword>
<evidence type="ECO:0000313" key="8">
    <source>
        <dbReference type="Proteomes" id="UP000545386"/>
    </source>
</evidence>
<keyword evidence="3 6" id="KW-0812">Transmembrane</keyword>
<sequence>MSDRHLVLLAALCLMTGVGAGAFGAHGLKAWLSADMLAVWQTAVLYQMIHGLGMLGVAAIAPHFASKLLLAAGVVMFAGVVIFSGSLYILALTGIRALGAITPIGGVAFIAAWVMVALAAWRFRR</sequence>
<keyword evidence="5 6" id="KW-0472">Membrane</keyword>
<gene>
    <name evidence="7" type="ORF">GTU67_11455</name>
</gene>
<comment type="similarity">
    <text evidence="2">Belongs to the UPF0382 family.</text>
</comment>
<dbReference type="GO" id="GO:0005886">
    <property type="term" value="C:plasma membrane"/>
    <property type="evidence" value="ECO:0007669"/>
    <property type="project" value="TreeGrafter"/>
</dbReference>
<dbReference type="EMBL" id="JACJUU010000009">
    <property type="protein sequence ID" value="MBC2770521.1"/>
    <property type="molecule type" value="Genomic_DNA"/>
</dbReference>
<feature type="transmembrane region" description="Helical" evidence="6">
    <location>
        <begin position="40"/>
        <end position="61"/>
    </location>
</feature>
<keyword evidence="4 6" id="KW-1133">Transmembrane helix</keyword>
<feature type="transmembrane region" description="Helical" evidence="6">
    <location>
        <begin position="68"/>
        <end position="91"/>
    </location>
</feature>
<evidence type="ECO:0000256" key="5">
    <source>
        <dbReference type="ARBA" id="ARBA00023136"/>
    </source>
</evidence>